<dbReference type="EMBL" id="KE344903">
    <property type="protein sequence ID" value="EXB85450.1"/>
    <property type="molecule type" value="Genomic_DNA"/>
</dbReference>
<protein>
    <submittedName>
        <fullName evidence="3">Beta-glucosidase 22</fullName>
    </submittedName>
</protein>
<gene>
    <name evidence="3" type="ORF">L484_023683</name>
</gene>
<sequence length="232" mass="27024">MFLINQESNHMLHYTILITHKCLKINMEDGKDFTRYADVCFREFGDRVKHWTTINEANMFVIAGYDWGQLPPQRCSQPFGDCSKGNSSTEPYIAAHHILLAHASAYRLYEKNYKSNEDEIATKRAIDFFIGWFLNPLVFGDYPDLMKKNAGSRIPAFTVQESKSVRSSFDFLGLNYYRGMHVNNVPNTLTWENRDAVADVRIQLESMPLSLEQLYMCQKSKEYMICNFYNMT</sequence>
<dbReference type="PANTHER" id="PTHR10353">
    <property type="entry name" value="GLYCOSYL HYDROLASE"/>
    <property type="match status" value="1"/>
</dbReference>
<accession>W9RPE3</accession>
<name>W9RPE3_9ROSA</name>
<organism evidence="3 4">
    <name type="scientific">Morus notabilis</name>
    <dbReference type="NCBI Taxonomy" id="981085"/>
    <lineage>
        <taxon>Eukaryota</taxon>
        <taxon>Viridiplantae</taxon>
        <taxon>Streptophyta</taxon>
        <taxon>Embryophyta</taxon>
        <taxon>Tracheophyta</taxon>
        <taxon>Spermatophyta</taxon>
        <taxon>Magnoliopsida</taxon>
        <taxon>eudicotyledons</taxon>
        <taxon>Gunneridae</taxon>
        <taxon>Pentapetalae</taxon>
        <taxon>rosids</taxon>
        <taxon>fabids</taxon>
        <taxon>Rosales</taxon>
        <taxon>Moraceae</taxon>
        <taxon>Moreae</taxon>
        <taxon>Morus</taxon>
    </lineage>
</organism>
<dbReference type="AlphaFoldDB" id="W9RPE3"/>
<dbReference type="InterPro" id="IPR017853">
    <property type="entry name" value="GH"/>
</dbReference>
<evidence type="ECO:0000313" key="4">
    <source>
        <dbReference type="Proteomes" id="UP000030645"/>
    </source>
</evidence>
<keyword evidence="4" id="KW-1185">Reference proteome</keyword>
<proteinExistence type="inferred from homology"/>
<evidence type="ECO:0000313" key="3">
    <source>
        <dbReference type="EMBL" id="EXB85450.1"/>
    </source>
</evidence>
<dbReference type="Gene3D" id="3.20.20.80">
    <property type="entry name" value="Glycosidases"/>
    <property type="match status" value="1"/>
</dbReference>
<dbReference type="STRING" id="981085.W9RPE3"/>
<reference evidence="4" key="1">
    <citation type="submission" date="2013-01" db="EMBL/GenBank/DDBJ databases">
        <title>Draft Genome Sequence of a Mulberry Tree, Morus notabilis C.K. Schneid.</title>
        <authorList>
            <person name="He N."/>
            <person name="Zhao S."/>
        </authorList>
    </citation>
    <scope>NUCLEOTIDE SEQUENCE</scope>
</reference>
<dbReference type="Proteomes" id="UP000030645">
    <property type="component" value="Unassembled WGS sequence"/>
</dbReference>
<dbReference type="GO" id="GO:0008422">
    <property type="term" value="F:beta-glucosidase activity"/>
    <property type="evidence" value="ECO:0007669"/>
    <property type="project" value="TreeGrafter"/>
</dbReference>
<dbReference type="InterPro" id="IPR001360">
    <property type="entry name" value="Glyco_hydro_1"/>
</dbReference>
<dbReference type="GO" id="GO:0005975">
    <property type="term" value="P:carbohydrate metabolic process"/>
    <property type="evidence" value="ECO:0007669"/>
    <property type="project" value="InterPro"/>
</dbReference>
<dbReference type="Pfam" id="PF00232">
    <property type="entry name" value="Glyco_hydro_1"/>
    <property type="match status" value="2"/>
</dbReference>
<dbReference type="eggNOG" id="KOG0626">
    <property type="taxonomic scope" value="Eukaryota"/>
</dbReference>
<dbReference type="PANTHER" id="PTHR10353:SF29">
    <property type="entry name" value="BETA-GLUCOSIDASE 11"/>
    <property type="match status" value="1"/>
</dbReference>
<evidence type="ECO:0000256" key="2">
    <source>
        <dbReference type="RuleBase" id="RU003690"/>
    </source>
</evidence>
<dbReference type="SUPFAM" id="SSF51445">
    <property type="entry name" value="(Trans)glycosidases"/>
    <property type="match status" value="1"/>
</dbReference>
<evidence type="ECO:0000256" key="1">
    <source>
        <dbReference type="ARBA" id="ARBA00010838"/>
    </source>
</evidence>
<comment type="similarity">
    <text evidence="1 2">Belongs to the glycosyl hydrolase 1 family.</text>
</comment>